<keyword evidence="2" id="KW-1185">Reference proteome</keyword>
<name>A0ABR2EJZ5_9ROSI</name>
<evidence type="ECO:0000313" key="2">
    <source>
        <dbReference type="Proteomes" id="UP001472677"/>
    </source>
</evidence>
<accession>A0ABR2EJZ5</accession>
<evidence type="ECO:0000313" key="1">
    <source>
        <dbReference type="EMBL" id="KAK8562319.1"/>
    </source>
</evidence>
<protein>
    <submittedName>
        <fullName evidence="1">Uncharacterized protein</fullName>
    </submittedName>
</protein>
<organism evidence="1 2">
    <name type="scientific">Hibiscus sabdariffa</name>
    <name type="common">roselle</name>
    <dbReference type="NCBI Taxonomy" id="183260"/>
    <lineage>
        <taxon>Eukaryota</taxon>
        <taxon>Viridiplantae</taxon>
        <taxon>Streptophyta</taxon>
        <taxon>Embryophyta</taxon>
        <taxon>Tracheophyta</taxon>
        <taxon>Spermatophyta</taxon>
        <taxon>Magnoliopsida</taxon>
        <taxon>eudicotyledons</taxon>
        <taxon>Gunneridae</taxon>
        <taxon>Pentapetalae</taxon>
        <taxon>rosids</taxon>
        <taxon>malvids</taxon>
        <taxon>Malvales</taxon>
        <taxon>Malvaceae</taxon>
        <taxon>Malvoideae</taxon>
        <taxon>Hibiscus</taxon>
    </lineage>
</organism>
<sequence length="97" mass="10917">MTSIDSSIAFLHTSFDSRITSLQTRIGGVENSLTDFHHEWRTLSHGDGDDGDHFGEGVSVWLDAYRYAFLYFASDQPKWSHGIGTVFLVPIRAVLKK</sequence>
<gene>
    <name evidence="1" type="ORF">V6N12_010403</name>
</gene>
<dbReference type="EMBL" id="JBBPBM010000012">
    <property type="protein sequence ID" value="KAK8562319.1"/>
    <property type="molecule type" value="Genomic_DNA"/>
</dbReference>
<comment type="caution">
    <text evidence="1">The sequence shown here is derived from an EMBL/GenBank/DDBJ whole genome shotgun (WGS) entry which is preliminary data.</text>
</comment>
<dbReference type="Proteomes" id="UP001472677">
    <property type="component" value="Unassembled WGS sequence"/>
</dbReference>
<proteinExistence type="predicted"/>
<reference evidence="1 2" key="1">
    <citation type="journal article" date="2024" name="G3 (Bethesda)">
        <title>Genome assembly of Hibiscus sabdariffa L. provides insights into metabolisms of medicinal natural products.</title>
        <authorList>
            <person name="Kim T."/>
        </authorList>
    </citation>
    <scope>NUCLEOTIDE SEQUENCE [LARGE SCALE GENOMIC DNA]</scope>
    <source>
        <strain evidence="1">TK-2024</strain>
        <tissue evidence="1">Old leaves</tissue>
    </source>
</reference>